<keyword evidence="2" id="KW-1185">Reference proteome</keyword>
<evidence type="ECO:0000313" key="1">
    <source>
        <dbReference type="EMBL" id="RNA09190.1"/>
    </source>
</evidence>
<comment type="caution">
    <text evidence="1">The sequence shown here is derived from an EMBL/GenBank/DDBJ whole genome shotgun (WGS) entry which is preliminary data.</text>
</comment>
<name>A0A3M7QCS7_BRAPC</name>
<dbReference type="Proteomes" id="UP000276133">
    <property type="component" value="Unassembled WGS sequence"/>
</dbReference>
<protein>
    <submittedName>
        <fullName evidence="1">Uncharacterized protein</fullName>
    </submittedName>
</protein>
<dbReference type="EMBL" id="REGN01006524">
    <property type="protein sequence ID" value="RNA09190.1"/>
    <property type="molecule type" value="Genomic_DNA"/>
</dbReference>
<reference evidence="1 2" key="1">
    <citation type="journal article" date="2018" name="Sci. Rep.">
        <title>Genomic signatures of local adaptation to the degree of environmental predictability in rotifers.</title>
        <authorList>
            <person name="Franch-Gras L."/>
            <person name="Hahn C."/>
            <person name="Garcia-Roger E.M."/>
            <person name="Carmona M.J."/>
            <person name="Serra M."/>
            <person name="Gomez A."/>
        </authorList>
    </citation>
    <scope>NUCLEOTIDE SEQUENCE [LARGE SCALE GENOMIC DNA]</scope>
    <source>
        <strain evidence="1">HYR1</strain>
    </source>
</reference>
<gene>
    <name evidence="1" type="ORF">BpHYR1_001493</name>
</gene>
<organism evidence="1 2">
    <name type="scientific">Brachionus plicatilis</name>
    <name type="common">Marine rotifer</name>
    <name type="synonym">Brachionus muelleri</name>
    <dbReference type="NCBI Taxonomy" id="10195"/>
    <lineage>
        <taxon>Eukaryota</taxon>
        <taxon>Metazoa</taxon>
        <taxon>Spiralia</taxon>
        <taxon>Gnathifera</taxon>
        <taxon>Rotifera</taxon>
        <taxon>Eurotatoria</taxon>
        <taxon>Monogononta</taxon>
        <taxon>Pseudotrocha</taxon>
        <taxon>Ploima</taxon>
        <taxon>Brachionidae</taxon>
        <taxon>Brachionus</taxon>
    </lineage>
</organism>
<evidence type="ECO:0000313" key="2">
    <source>
        <dbReference type="Proteomes" id="UP000276133"/>
    </source>
</evidence>
<dbReference type="AlphaFoldDB" id="A0A3M7QCS7"/>
<sequence>MNSLCGRITLDLMLLIEFKIRNLMPKCKFSLQFFCKKIHKSEFKLEKEKQIFYAKSRSGLTLEQIHLDEIASSSNFRILFSQDFAQIGTQSFFNSLVSYLSKDKSILELDVFAHQQLKIIFLVAQDTSALFQSLNTLGYKWNWLIVKYFKQNFVKLFDSYFQTSAHKKLKKK</sequence>
<accession>A0A3M7QCS7</accession>
<proteinExistence type="predicted"/>